<accession>A0ABZ2DE48</accession>
<reference evidence="2 3" key="1">
    <citation type="submission" date="2023-07" db="EMBL/GenBank/DDBJ databases">
        <title>Plant endophyte Pseudomonas khavaziana can be used to control wheat stem rot.</title>
        <authorList>
            <person name="Guo S."/>
            <person name="Shen X."/>
        </authorList>
    </citation>
    <scope>NUCLEOTIDE SEQUENCE [LARGE SCALE GENOMIC DNA]</scope>
    <source>
        <strain evidence="2 3">SR9</strain>
    </source>
</reference>
<name>A0ABZ2DE48_9PSED</name>
<sequence>MSSINNLLQTSFQPYNQVGTNVPASKPGPIDHNVLHSLGLSANLLQNLRNDLSAFVNGSNPERALNNLMSGLQQISGVINARAKEWPSDNPMPEGGRYLVKGADGQAKEITPAKEWPSDKPMPEGGIQLVKGADGQAKEITPAKEWPSNNPMPEGGKYLVKGADGQAKEITPAKEWPSDKPMPEGGIQLVKGADGQAKEITPAKEWPSNKPMPEGGIQLVKGADGQAKEITPAKEWPSNNPMPEGGKYLVKGADGQAKEITPAKEWPSNNPMPEGGIHLVRGEDGQPKEVDTSRVPLSDWTNVPSSVQASADSVISNLKGLLDAEAAGGDISQEAAGMLTALRSLFGNANPTQAREAVYNSIVGWD</sequence>
<organism evidence="2 3">
    <name type="scientific">Pseudomonas khavaziana</name>
    <dbReference type="NCBI Taxonomy" id="2842351"/>
    <lineage>
        <taxon>Bacteria</taxon>
        <taxon>Pseudomonadati</taxon>
        <taxon>Pseudomonadota</taxon>
        <taxon>Gammaproteobacteria</taxon>
        <taxon>Pseudomonadales</taxon>
        <taxon>Pseudomonadaceae</taxon>
        <taxon>Pseudomonas</taxon>
    </lineage>
</organism>
<dbReference type="Proteomes" id="UP001347174">
    <property type="component" value="Chromosome"/>
</dbReference>
<evidence type="ECO:0000256" key="1">
    <source>
        <dbReference type="SAM" id="MobiDB-lite"/>
    </source>
</evidence>
<protein>
    <submittedName>
        <fullName evidence="2">Uncharacterized protein</fullName>
    </submittedName>
</protein>
<feature type="region of interest" description="Disordered" evidence="1">
    <location>
        <begin position="260"/>
        <end position="291"/>
    </location>
</feature>
<dbReference type="EMBL" id="CP129946">
    <property type="protein sequence ID" value="WWA76356.1"/>
    <property type="molecule type" value="Genomic_DNA"/>
</dbReference>
<evidence type="ECO:0000313" key="3">
    <source>
        <dbReference type="Proteomes" id="UP001347174"/>
    </source>
</evidence>
<feature type="compositionally biased region" description="Basic and acidic residues" evidence="1">
    <location>
        <begin position="280"/>
        <end position="291"/>
    </location>
</feature>
<keyword evidence="3" id="KW-1185">Reference proteome</keyword>
<evidence type="ECO:0000313" key="2">
    <source>
        <dbReference type="EMBL" id="WWA76356.1"/>
    </source>
</evidence>
<gene>
    <name evidence="2" type="ORF">QYQ93_26860</name>
</gene>
<proteinExistence type="predicted"/>
<dbReference type="RefSeq" id="WP_338475863.1">
    <property type="nucleotide sequence ID" value="NZ_CP129946.1"/>
</dbReference>